<evidence type="ECO:0000313" key="2">
    <source>
        <dbReference type="EMBL" id="TFY76341.1"/>
    </source>
</evidence>
<sequence length="379" mass="43092">MDGLPPELLSIISNELSAVDLRVLRQLNKTWHGVVTPRAFRCLVISSINIRRSEGLANILQGGPDGLASHIREIDYWDWYSRRSSRIDNIDGTQVMSRNEKRLVASLERAFSLISNARELSTLNQSAILLAIIRALESGLSLHSLTIVNFSVLRSPFWNHPSFSALRTLSEFHIATLSDPDEDPISDQTYPNDPLSQFWEGFFPQRIMQTLNGSSNLTKLSLHTDQLVGIIPSFSFDPFTFPHLTSLSLHRFFMHKMTGIEDFIVRHNATLESLVLKHCYIALYGGRETMRWSQIWNRFAEELTHLKVFAAREEYEAARLDTDEPQYFVSRYLKVVDGLGFIPYATPLPGEEDDEIALSQLEALVRGRCRLLGYPSGSH</sequence>
<dbReference type="EMBL" id="SFCI01001237">
    <property type="protein sequence ID" value="TFY76341.1"/>
    <property type="molecule type" value="Genomic_DNA"/>
</dbReference>
<dbReference type="Pfam" id="PF00646">
    <property type="entry name" value="F-box"/>
    <property type="match status" value="1"/>
</dbReference>
<evidence type="ECO:0000259" key="1">
    <source>
        <dbReference type="PROSITE" id="PS50181"/>
    </source>
</evidence>
<protein>
    <recommendedName>
        <fullName evidence="1">F-box domain-containing protein</fullName>
    </recommendedName>
</protein>
<dbReference type="AlphaFoldDB" id="A0A4Y9ZR91"/>
<organism evidence="2 3">
    <name type="scientific">Hericium alpestre</name>
    <dbReference type="NCBI Taxonomy" id="135208"/>
    <lineage>
        <taxon>Eukaryota</taxon>
        <taxon>Fungi</taxon>
        <taxon>Dikarya</taxon>
        <taxon>Basidiomycota</taxon>
        <taxon>Agaricomycotina</taxon>
        <taxon>Agaricomycetes</taxon>
        <taxon>Russulales</taxon>
        <taxon>Hericiaceae</taxon>
        <taxon>Hericium</taxon>
    </lineage>
</organism>
<name>A0A4Y9ZR91_9AGAM</name>
<dbReference type="PANTHER" id="PTHR42057:SF2">
    <property type="entry name" value="F-BOX DOMAIN PROTEIN (AFU_ORTHOLOGUE AFUA_4G00200)-RELATED"/>
    <property type="match status" value="1"/>
</dbReference>
<comment type="caution">
    <text evidence="2">The sequence shown here is derived from an EMBL/GenBank/DDBJ whole genome shotgun (WGS) entry which is preliminary data.</text>
</comment>
<accession>A0A4Y9ZR91</accession>
<reference evidence="2 3" key="1">
    <citation type="submission" date="2019-02" db="EMBL/GenBank/DDBJ databases">
        <title>Genome sequencing of the rare red list fungi Hericium alpestre (H. flagellum).</title>
        <authorList>
            <person name="Buettner E."/>
            <person name="Kellner H."/>
        </authorList>
    </citation>
    <scope>NUCLEOTIDE SEQUENCE [LARGE SCALE GENOMIC DNA]</scope>
    <source>
        <strain evidence="2 3">DSM 108284</strain>
    </source>
</reference>
<keyword evidence="3" id="KW-1185">Reference proteome</keyword>
<dbReference type="Proteomes" id="UP000298061">
    <property type="component" value="Unassembled WGS sequence"/>
</dbReference>
<dbReference type="SUPFAM" id="SSF52058">
    <property type="entry name" value="L domain-like"/>
    <property type="match status" value="1"/>
</dbReference>
<evidence type="ECO:0000313" key="3">
    <source>
        <dbReference type="Proteomes" id="UP000298061"/>
    </source>
</evidence>
<dbReference type="InterPro" id="IPR001810">
    <property type="entry name" value="F-box_dom"/>
</dbReference>
<gene>
    <name evidence="2" type="ORF">EWM64_g7672</name>
</gene>
<dbReference type="OrthoDB" id="2858653at2759"/>
<dbReference type="PROSITE" id="PS50181">
    <property type="entry name" value="FBOX"/>
    <property type="match status" value="1"/>
</dbReference>
<dbReference type="Gene3D" id="3.80.10.10">
    <property type="entry name" value="Ribonuclease Inhibitor"/>
    <property type="match status" value="1"/>
</dbReference>
<feature type="domain" description="F-box" evidence="1">
    <location>
        <begin position="1"/>
        <end position="43"/>
    </location>
</feature>
<dbReference type="PANTHER" id="PTHR42057">
    <property type="entry name" value="F-BOX DOMAIN PROTEIN (AFU_ORTHOLOGUE AFUA_4G00200)"/>
    <property type="match status" value="1"/>
</dbReference>
<dbReference type="InterPro" id="IPR032675">
    <property type="entry name" value="LRR_dom_sf"/>
</dbReference>
<proteinExistence type="predicted"/>